<reference evidence="11 12" key="1">
    <citation type="journal article" date="2016" name="Nat. Commun.">
        <title>Thousands of microbial genomes shed light on interconnected biogeochemical processes in an aquifer system.</title>
        <authorList>
            <person name="Anantharaman K."/>
            <person name="Brown C.T."/>
            <person name="Hug L.A."/>
            <person name="Sharon I."/>
            <person name="Castelle C.J."/>
            <person name="Probst A.J."/>
            <person name="Thomas B.C."/>
            <person name="Singh A."/>
            <person name="Wilkins M.J."/>
            <person name="Karaoz U."/>
            <person name="Brodie E.L."/>
            <person name="Williams K.H."/>
            <person name="Hubbard S.S."/>
            <person name="Banfield J.F."/>
        </authorList>
    </citation>
    <scope>NUCLEOTIDE SEQUENCE [LARGE SCALE GENOMIC DNA]</scope>
</reference>
<organism evidence="11 12">
    <name type="scientific">Candidatus Yonathbacteria bacterium RIFOXYD1_FULL_52_36</name>
    <dbReference type="NCBI Taxonomy" id="1802730"/>
    <lineage>
        <taxon>Bacteria</taxon>
        <taxon>Candidatus Yonathiibacteriota</taxon>
    </lineage>
</organism>
<dbReference type="Pfam" id="PF02355">
    <property type="entry name" value="SecD_SecF_C"/>
    <property type="match status" value="1"/>
</dbReference>
<comment type="function">
    <text evidence="9">Part of the Sec protein translocase complex. Interacts with the SecYEG preprotein conducting channel. SecDF uses the proton motive force (PMF) to complete protein translocation after the ATP-dependent function of SecA.</text>
</comment>
<dbReference type="InterPro" id="IPR022813">
    <property type="entry name" value="SecD/SecF_arch_bac"/>
</dbReference>
<dbReference type="STRING" id="1802730.A2591_03810"/>
<keyword evidence="5 9" id="KW-0653">Protein transport</keyword>
<dbReference type="InterPro" id="IPR005665">
    <property type="entry name" value="SecF_bac"/>
</dbReference>
<dbReference type="InterPro" id="IPR048634">
    <property type="entry name" value="SecD_SecF_C"/>
</dbReference>
<keyword evidence="6 9" id="KW-1133">Transmembrane helix</keyword>
<dbReference type="PRINTS" id="PR01755">
    <property type="entry name" value="SECFTRNLCASE"/>
</dbReference>
<name>A0A1G2SJL0_9BACT</name>
<dbReference type="Pfam" id="PF07549">
    <property type="entry name" value="Sec_GG"/>
    <property type="match status" value="1"/>
</dbReference>
<dbReference type="GO" id="GO:0043952">
    <property type="term" value="P:protein transport by the Sec complex"/>
    <property type="evidence" value="ECO:0007669"/>
    <property type="project" value="UniProtKB-UniRule"/>
</dbReference>
<evidence type="ECO:0000313" key="12">
    <source>
        <dbReference type="Proteomes" id="UP000178168"/>
    </source>
</evidence>
<evidence type="ECO:0000259" key="10">
    <source>
        <dbReference type="Pfam" id="PF02355"/>
    </source>
</evidence>
<evidence type="ECO:0000256" key="9">
    <source>
        <dbReference type="HAMAP-Rule" id="MF_01464"/>
    </source>
</evidence>
<feature type="transmembrane region" description="Helical" evidence="9">
    <location>
        <begin position="126"/>
        <end position="145"/>
    </location>
</feature>
<evidence type="ECO:0000256" key="5">
    <source>
        <dbReference type="ARBA" id="ARBA00022927"/>
    </source>
</evidence>
<evidence type="ECO:0000256" key="8">
    <source>
        <dbReference type="ARBA" id="ARBA00023136"/>
    </source>
</evidence>
<dbReference type="Gene3D" id="1.20.1640.10">
    <property type="entry name" value="Multidrug efflux transporter AcrB transmembrane domain"/>
    <property type="match status" value="1"/>
</dbReference>
<comment type="subunit">
    <text evidence="9">Forms a complex with SecD. Part of the essential Sec protein translocation apparatus which comprises SecA, SecYEG and auxiliary proteins SecDF. Other proteins may also be involved.</text>
</comment>
<dbReference type="InterPro" id="IPR022646">
    <property type="entry name" value="SecD/SecF_CS"/>
</dbReference>
<gene>
    <name evidence="9" type="primary">secF</name>
    <name evidence="11" type="ORF">A2591_03810</name>
</gene>
<dbReference type="GO" id="GO:0015450">
    <property type="term" value="F:protein-transporting ATPase activity"/>
    <property type="evidence" value="ECO:0007669"/>
    <property type="project" value="InterPro"/>
</dbReference>
<keyword evidence="8 9" id="KW-0472">Membrane</keyword>
<accession>A0A1G2SJL0</accession>
<comment type="caution">
    <text evidence="9">Lacks conserved residue(s) required for the propagation of feature annotation.</text>
</comment>
<dbReference type="SUPFAM" id="SSF82866">
    <property type="entry name" value="Multidrug efflux transporter AcrB transmembrane domain"/>
    <property type="match status" value="1"/>
</dbReference>
<feature type="transmembrane region" description="Helical" evidence="9">
    <location>
        <begin position="185"/>
        <end position="206"/>
    </location>
</feature>
<evidence type="ECO:0000256" key="3">
    <source>
        <dbReference type="ARBA" id="ARBA00022475"/>
    </source>
</evidence>
<evidence type="ECO:0000313" key="11">
    <source>
        <dbReference type="EMBL" id="OHA85267.1"/>
    </source>
</evidence>
<dbReference type="GO" id="GO:0005886">
    <property type="term" value="C:plasma membrane"/>
    <property type="evidence" value="ECO:0007669"/>
    <property type="project" value="UniProtKB-SubCell"/>
</dbReference>
<comment type="similarity">
    <text evidence="9">Belongs to the SecD/SecF family. SecF subfamily.</text>
</comment>
<keyword evidence="7 9" id="KW-0811">Translocation</keyword>
<feature type="transmembrane region" description="Helical" evidence="9">
    <location>
        <begin position="237"/>
        <end position="255"/>
    </location>
</feature>
<dbReference type="PANTHER" id="PTHR30081">
    <property type="entry name" value="PROTEIN-EXPORT MEMBRANE PROTEIN SEC"/>
    <property type="match status" value="1"/>
</dbReference>
<dbReference type="HAMAP" id="MF_01464_B">
    <property type="entry name" value="SecF_B"/>
    <property type="match status" value="1"/>
</dbReference>
<evidence type="ECO:0000256" key="4">
    <source>
        <dbReference type="ARBA" id="ARBA00022692"/>
    </source>
</evidence>
<dbReference type="AlphaFoldDB" id="A0A1G2SJL0"/>
<comment type="caution">
    <text evidence="11">The sequence shown here is derived from an EMBL/GenBank/DDBJ whole genome shotgun (WGS) entry which is preliminary data.</text>
</comment>
<evidence type="ECO:0000256" key="7">
    <source>
        <dbReference type="ARBA" id="ARBA00023010"/>
    </source>
</evidence>
<evidence type="ECO:0000256" key="2">
    <source>
        <dbReference type="ARBA" id="ARBA00022448"/>
    </source>
</evidence>
<dbReference type="Proteomes" id="UP000178168">
    <property type="component" value="Unassembled WGS sequence"/>
</dbReference>
<evidence type="ECO:0000256" key="1">
    <source>
        <dbReference type="ARBA" id="ARBA00004651"/>
    </source>
</evidence>
<dbReference type="EMBL" id="MHUZ01000027">
    <property type="protein sequence ID" value="OHA85267.1"/>
    <property type="molecule type" value="Genomic_DNA"/>
</dbReference>
<dbReference type="GO" id="GO:0006605">
    <property type="term" value="P:protein targeting"/>
    <property type="evidence" value="ECO:0007669"/>
    <property type="project" value="UniProtKB-UniRule"/>
</dbReference>
<keyword evidence="2 9" id="KW-0813">Transport</keyword>
<dbReference type="PANTHER" id="PTHR30081:SF8">
    <property type="entry name" value="PROTEIN TRANSLOCASE SUBUNIT SECF"/>
    <property type="match status" value="1"/>
</dbReference>
<proteinExistence type="inferred from homology"/>
<sequence>MFIVQKRALFFLLSGALVVLSVIGFVTKGLHFGIDFKGGSIIELEYPNGRPDAETLTNALSPLGIEAHIQEAGENAYLIRSRSLDETKNEHSAVLAAASLGGTAQVNEIRFNSIGPVIGEELRSRAWIALVAVVLGIVFFIAFAFRKVSEPVSSWKYGFITTVALLHDVIVPAGVFAWLGKEIDTLFVVGLLSILGLSVHDTIVVFDRVRENLKLKISDNFSETVGKSLMQTFTRSINTTLTIMIVLATLFVWGPESTRDFSLLLLIGMAIGTYSSVFLASPLLVEMETRKGAVK</sequence>
<comment type="subcellular location">
    <subcellularLocation>
        <location evidence="1 9">Cell membrane</location>
        <topology evidence="1 9">Multi-pass membrane protein</topology>
    </subcellularLocation>
</comment>
<feature type="transmembrane region" description="Helical" evidence="9">
    <location>
        <begin position="261"/>
        <end position="285"/>
    </location>
</feature>
<keyword evidence="3 9" id="KW-1003">Cell membrane</keyword>
<dbReference type="NCBIfam" id="TIGR00966">
    <property type="entry name" value="transloc_SecF"/>
    <property type="match status" value="1"/>
</dbReference>
<feature type="transmembrane region" description="Helical" evidence="9">
    <location>
        <begin position="157"/>
        <end position="179"/>
    </location>
</feature>
<evidence type="ECO:0000256" key="6">
    <source>
        <dbReference type="ARBA" id="ARBA00022989"/>
    </source>
</evidence>
<dbReference type="InterPro" id="IPR022645">
    <property type="entry name" value="SecD/SecF_bac"/>
</dbReference>
<keyword evidence="4 9" id="KW-0812">Transmembrane</keyword>
<protein>
    <recommendedName>
        <fullName evidence="9">Protein-export membrane protein SecF</fullName>
    </recommendedName>
</protein>
<feature type="domain" description="Protein export membrane protein SecD/SecF C-terminal" evidence="10">
    <location>
        <begin position="105"/>
        <end position="289"/>
    </location>
</feature>
<dbReference type="GO" id="GO:0065002">
    <property type="term" value="P:intracellular protein transmembrane transport"/>
    <property type="evidence" value="ECO:0007669"/>
    <property type="project" value="UniProtKB-UniRule"/>
</dbReference>